<evidence type="ECO:0000313" key="4">
    <source>
        <dbReference type="Proteomes" id="UP000276055"/>
    </source>
</evidence>
<evidence type="ECO:0000256" key="1">
    <source>
        <dbReference type="SAM" id="MobiDB-lite"/>
    </source>
</evidence>
<evidence type="ECO:0000313" key="3">
    <source>
        <dbReference type="EMBL" id="RKR13948.1"/>
    </source>
</evidence>
<comment type="caution">
    <text evidence="3">The sequence shown here is derived from an EMBL/GenBank/DDBJ whole genome shotgun (WGS) entry which is preliminary data.</text>
</comment>
<dbReference type="RefSeq" id="WP_120954907.1">
    <property type="nucleotide sequence ID" value="NZ_RBIR01000008.1"/>
</dbReference>
<dbReference type="OrthoDB" id="4919185at2"/>
<keyword evidence="2" id="KW-0472">Membrane</keyword>
<accession>A0A495EAL4</accession>
<dbReference type="Proteomes" id="UP000276055">
    <property type="component" value="Unassembled WGS sequence"/>
</dbReference>
<proteinExistence type="predicted"/>
<organism evidence="3 4">
    <name type="scientific">Arthrobacter oryzae</name>
    <dbReference type="NCBI Taxonomy" id="409290"/>
    <lineage>
        <taxon>Bacteria</taxon>
        <taxon>Bacillati</taxon>
        <taxon>Actinomycetota</taxon>
        <taxon>Actinomycetes</taxon>
        <taxon>Micrococcales</taxon>
        <taxon>Micrococcaceae</taxon>
        <taxon>Arthrobacter</taxon>
    </lineage>
</organism>
<keyword evidence="2" id="KW-1133">Transmembrane helix</keyword>
<gene>
    <name evidence="3" type="ORF">C8D78_3291</name>
</gene>
<dbReference type="EMBL" id="RBIR01000008">
    <property type="protein sequence ID" value="RKR13948.1"/>
    <property type="molecule type" value="Genomic_DNA"/>
</dbReference>
<feature type="region of interest" description="Disordered" evidence="1">
    <location>
        <begin position="1"/>
        <end position="24"/>
    </location>
</feature>
<feature type="transmembrane region" description="Helical" evidence="2">
    <location>
        <begin position="28"/>
        <end position="49"/>
    </location>
</feature>
<sequence>MDSNNYDLPGEDSSSDGPSTNTGARRRWPWAAALVALALAAVGGGIAVAGNMGAAKPAPAAASSATMVAPTASAALTTTPSPTTATPVSVTSSASTAPATEGTASGNANGRYVSAAAGVSFALPDRWTVEESANQNPGYPGTGITIFNEARMQVAALYHGATGAVGGACPAGTYKMTELDTAPALDTPWAKAMGVRFSFRVLDMRANGGAFKYQIGLVDKNSGEVKDSCLMYSFVAGAPKGTLIFADRSSQGRGNDEPIFNSLAEAKDYMRSPDYRKLKAMIVSLQMQD</sequence>
<name>A0A495EAL4_9MICC</name>
<feature type="compositionally biased region" description="Low complexity" evidence="1">
    <location>
        <begin position="76"/>
        <end position="105"/>
    </location>
</feature>
<protein>
    <submittedName>
        <fullName evidence="3">Uncharacterized protein</fullName>
    </submittedName>
</protein>
<keyword evidence="2" id="KW-0812">Transmembrane</keyword>
<reference evidence="3 4" key="1">
    <citation type="submission" date="2018-10" db="EMBL/GenBank/DDBJ databases">
        <title>Genomic Encyclopedia of Type Strains, Phase IV (KMG-IV): sequencing the most valuable type-strain genomes for metagenomic binning, comparative biology and taxonomic classification.</title>
        <authorList>
            <person name="Goeker M."/>
        </authorList>
    </citation>
    <scope>NUCLEOTIDE SEQUENCE [LARGE SCALE GENOMIC DNA]</scope>
    <source>
        <strain evidence="3 4">DSM 25586</strain>
    </source>
</reference>
<feature type="region of interest" description="Disordered" evidence="1">
    <location>
        <begin position="76"/>
        <end position="106"/>
    </location>
</feature>
<evidence type="ECO:0000256" key="2">
    <source>
        <dbReference type="SAM" id="Phobius"/>
    </source>
</evidence>
<dbReference type="AlphaFoldDB" id="A0A495EAL4"/>